<dbReference type="EMBL" id="KN716568">
    <property type="protein sequence ID" value="KJH43344.1"/>
    <property type="molecule type" value="Genomic_DNA"/>
</dbReference>
<reference evidence="4" key="2">
    <citation type="journal article" date="2016" name="Sci. Rep.">
        <title>Dictyocaulus viviparus genome, variome and transcriptome elucidate lungworm biology and support future intervention.</title>
        <authorList>
            <person name="McNulty S.N."/>
            <person name="Strube C."/>
            <person name="Rosa B.A."/>
            <person name="Martin J.C."/>
            <person name="Tyagi R."/>
            <person name="Choi Y.J."/>
            <person name="Wang Q."/>
            <person name="Hallsworth Pepin K."/>
            <person name="Zhang X."/>
            <person name="Ozersky P."/>
            <person name="Wilson R.K."/>
            <person name="Sternberg P.W."/>
            <person name="Gasser R.B."/>
            <person name="Mitreva M."/>
        </authorList>
    </citation>
    <scope>NUCLEOTIDE SEQUENCE [LARGE SCALE GENOMIC DNA]</scope>
    <source>
        <strain evidence="4">HannoverDv2000</strain>
    </source>
</reference>
<sequence>MQKLLIIFLSLYAIIYALYFVYTLFHVTYNRKEFSKQDLSDGPLVLKEGMIVGKKHTGNLKSSKISTNKKEKHKEQNESKTLTIKNTTALDKDFINVTSD</sequence>
<protein>
    <submittedName>
        <fullName evidence="3">Uncharacterized protein</fullName>
    </submittedName>
</protein>
<evidence type="ECO:0000313" key="3">
    <source>
        <dbReference type="EMBL" id="KJH43344.1"/>
    </source>
</evidence>
<keyword evidence="2" id="KW-1133">Transmembrane helix</keyword>
<feature type="region of interest" description="Disordered" evidence="1">
    <location>
        <begin position="59"/>
        <end position="82"/>
    </location>
</feature>
<dbReference type="Proteomes" id="UP000053766">
    <property type="component" value="Unassembled WGS sequence"/>
</dbReference>
<evidence type="ECO:0000313" key="4">
    <source>
        <dbReference type="Proteomes" id="UP000053766"/>
    </source>
</evidence>
<reference evidence="3 4" key="1">
    <citation type="submission" date="2013-11" db="EMBL/GenBank/DDBJ databases">
        <title>Draft genome of the bovine lungworm Dictyocaulus viviparus.</title>
        <authorList>
            <person name="Mitreva M."/>
        </authorList>
    </citation>
    <scope>NUCLEOTIDE SEQUENCE [LARGE SCALE GENOMIC DNA]</scope>
    <source>
        <strain evidence="3 4">HannoverDv2000</strain>
    </source>
</reference>
<keyword evidence="4" id="KW-1185">Reference proteome</keyword>
<name>A0A0D8XHU9_DICVI</name>
<keyword evidence="2" id="KW-0472">Membrane</keyword>
<feature type="transmembrane region" description="Helical" evidence="2">
    <location>
        <begin position="6"/>
        <end position="27"/>
    </location>
</feature>
<dbReference type="OrthoDB" id="5874685at2759"/>
<accession>A0A0D8XHU9</accession>
<keyword evidence="2" id="KW-0812">Transmembrane</keyword>
<dbReference type="AlphaFoldDB" id="A0A0D8XHU9"/>
<organism evidence="3 4">
    <name type="scientific">Dictyocaulus viviparus</name>
    <name type="common">Bovine lungworm</name>
    <dbReference type="NCBI Taxonomy" id="29172"/>
    <lineage>
        <taxon>Eukaryota</taxon>
        <taxon>Metazoa</taxon>
        <taxon>Ecdysozoa</taxon>
        <taxon>Nematoda</taxon>
        <taxon>Chromadorea</taxon>
        <taxon>Rhabditida</taxon>
        <taxon>Rhabditina</taxon>
        <taxon>Rhabditomorpha</taxon>
        <taxon>Strongyloidea</taxon>
        <taxon>Metastrongylidae</taxon>
        <taxon>Dictyocaulus</taxon>
    </lineage>
</organism>
<evidence type="ECO:0000256" key="2">
    <source>
        <dbReference type="SAM" id="Phobius"/>
    </source>
</evidence>
<evidence type="ECO:0000256" key="1">
    <source>
        <dbReference type="SAM" id="MobiDB-lite"/>
    </source>
</evidence>
<proteinExistence type="predicted"/>
<gene>
    <name evidence="3" type="ORF">DICVIV_10633</name>
</gene>